<dbReference type="SUPFAM" id="SSF55729">
    <property type="entry name" value="Acyl-CoA N-acyltransferases (Nat)"/>
    <property type="match status" value="1"/>
</dbReference>
<dbReference type="RefSeq" id="WP_090163216.1">
    <property type="nucleotide sequence ID" value="NZ_FMWK01000011.1"/>
</dbReference>
<protein>
    <submittedName>
        <fullName evidence="2">Acetyltransferase (GNAT) family protein</fullName>
    </submittedName>
</protein>
<dbReference type="Pfam" id="PF13508">
    <property type="entry name" value="Acetyltransf_7"/>
    <property type="match status" value="1"/>
</dbReference>
<evidence type="ECO:0000259" key="1">
    <source>
        <dbReference type="PROSITE" id="PS51186"/>
    </source>
</evidence>
<dbReference type="EMBL" id="FMWK01000011">
    <property type="protein sequence ID" value="SCZ79941.1"/>
    <property type="molecule type" value="Genomic_DNA"/>
</dbReference>
<organism evidence="2 3">
    <name type="scientific">Pseudobutyrivibrio xylanivorans</name>
    <dbReference type="NCBI Taxonomy" id="185007"/>
    <lineage>
        <taxon>Bacteria</taxon>
        <taxon>Bacillati</taxon>
        <taxon>Bacillota</taxon>
        <taxon>Clostridia</taxon>
        <taxon>Lachnospirales</taxon>
        <taxon>Lachnospiraceae</taxon>
        <taxon>Pseudobutyrivibrio</taxon>
    </lineage>
</organism>
<keyword evidence="2" id="KW-0808">Transferase</keyword>
<dbReference type="CDD" id="cd04301">
    <property type="entry name" value="NAT_SF"/>
    <property type="match status" value="1"/>
</dbReference>
<feature type="domain" description="N-acetyltransferase" evidence="1">
    <location>
        <begin position="3"/>
        <end position="149"/>
    </location>
</feature>
<dbReference type="GO" id="GO:0016747">
    <property type="term" value="F:acyltransferase activity, transferring groups other than amino-acyl groups"/>
    <property type="evidence" value="ECO:0007669"/>
    <property type="project" value="InterPro"/>
</dbReference>
<dbReference type="Proteomes" id="UP000199428">
    <property type="component" value="Unassembled WGS sequence"/>
</dbReference>
<dbReference type="Gene3D" id="3.40.630.30">
    <property type="match status" value="1"/>
</dbReference>
<evidence type="ECO:0000313" key="3">
    <source>
        <dbReference type="Proteomes" id="UP000199428"/>
    </source>
</evidence>
<dbReference type="AlphaFoldDB" id="A0A1G5S2G3"/>
<accession>A0A1G5S2G3</accession>
<reference evidence="2 3" key="1">
    <citation type="submission" date="2016-10" db="EMBL/GenBank/DDBJ databases">
        <authorList>
            <person name="de Groot N.N."/>
        </authorList>
    </citation>
    <scope>NUCLEOTIDE SEQUENCE [LARGE SCALE GENOMIC DNA]</scope>
    <source>
        <strain evidence="2 3">DSM 10317</strain>
    </source>
</reference>
<sequence length="149" mass="16855">MSLQFVKASTSDALTLNGISKRAFDSDVQVGAPSAGGPPGYMSVSYHTKMARTNHLYKLTDNGLIVGGAILFLEKDKLNIGRIFVSPEHYRKGYGVYMMQEIETMFPNVKEFVLDTPIWNVRTNAFYTKLGYVEVSRDNEFIYYTKKCE</sequence>
<dbReference type="InterPro" id="IPR000182">
    <property type="entry name" value="GNAT_dom"/>
</dbReference>
<name>A0A1G5S2G3_PSEXY</name>
<dbReference type="PROSITE" id="PS51186">
    <property type="entry name" value="GNAT"/>
    <property type="match status" value="1"/>
</dbReference>
<proteinExistence type="predicted"/>
<gene>
    <name evidence="2" type="ORF">SAMN02910350_02030</name>
</gene>
<dbReference type="InterPro" id="IPR016181">
    <property type="entry name" value="Acyl_CoA_acyltransferase"/>
</dbReference>
<evidence type="ECO:0000313" key="2">
    <source>
        <dbReference type="EMBL" id="SCZ79941.1"/>
    </source>
</evidence>